<evidence type="ECO:0000313" key="3">
    <source>
        <dbReference type="Proteomes" id="UP000000600"/>
    </source>
</evidence>
<evidence type="ECO:0000313" key="2">
    <source>
        <dbReference type="EMBL" id="CAK70353.1"/>
    </source>
</evidence>
<dbReference type="InParanoid" id="A0CHT6"/>
<organism evidence="2 3">
    <name type="scientific">Paramecium tetraurelia</name>
    <dbReference type="NCBI Taxonomy" id="5888"/>
    <lineage>
        <taxon>Eukaryota</taxon>
        <taxon>Sar</taxon>
        <taxon>Alveolata</taxon>
        <taxon>Ciliophora</taxon>
        <taxon>Intramacronucleata</taxon>
        <taxon>Oligohymenophorea</taxon>
        <taxon>Peniculida</taxon>
        <taxon>Parameciidae</taxon>
        <taxon>Paramecium</taxon>
    </lineage>
</organism>
<dbReference type="EMBL" id="CT868079">
    <property type="protein sequence ID" value="CAK70353.1"/>
    <property type="molecule type" value="Genomic_DNA"/>
</dbReference>
<dbReference type="OrthoDB" id="288637at2759"/>
<gene>
    <name evidence="2" type="ORF">GSPATT00038455001</name>
</gene>
<dbReference type="OMA" id="WESYIGM"/>
<name>A0CHT6_PARTE</name>
<accession>A0CHT6</accession>
<evidence type="ECO:0000259" key="1">
    <source>
        <dbReference type="PROSITE" id="PS50181"/>
    </source>
</evidence>
<dbReference type="GeneID" id="5023535"/>
<protein>
    <recommendedName>
        <fullName evidence="1">F-box domain-containing protein</fullName>
    </recommendedName>
</protein>
<dbReference type="Proteomes" id="UP000000600">
    <property type="component" value="Unassembled WGS sequence"/>
</dbReference>
<dbReference type="PROSITE" id="PS50181">
    <property type="entry name" value="FBOX"/>
    <property type="match status" value="1"/>
</dbReference>
<dbReference type="AlphaFoldDB" id="A0CHT6"/>
<dbReference type="KEGG" id="ptm:GSPATT00038455001"/>
<sequence>MGANQSQQQAQQEKKKLRKRDYLMGLCMSQLASKESKESSKLGKSLSESMKLQSQDILTKMSEEEMPNYPIKILQYFLNFLTIRECLQLKLVNKKLKFMVEMSSSIYSNYLTQFYLRKLQLRCFVEYGLHQRFLSVYHSQLLCIETNQDESWIRIYLSFQRSIQQMRITENEIQKTFKVNYPLVDRILEICHNPVMPIPLLTDDILKQCTTSWFQLELAQRTNDYTIVEKVPSLDELTEKIYQDCLHKFDVTNMKHTQLLFELRWVVIDNFLKDPTILDSENIPLLLRFLLQIFNFIYQRCLFSRNVLMITKMEKNPAMFLNMYTILWESYIGMMWALNRALKKIFNKIDLLFEVYFTTSFPKVTFTSALARLWSQIVIKGTRSSQVDPIENELFLSYETLLKQKRMILLGFFMKDHFTNEQQVIGQKFNDDDYFKYCSSAVNYLLNKFTSNILDLSLHEQSINWIGHSNVKVGSLYGNILNIAISQANEFYQKASEQLSNDYQVFKDYIIADSKYMQEILNQWTVQVCLLPKGIEYLYDKVKINLRQHVLSCQDIADQTNHNFEDNILESKIIGRNVQSLQLNEPDENAFKMERDDQFLENHICEILREQNAQNQQTVSQNIQTQNLSHPHQSVIKQVSYYQYQSAKQQSILEVDYNKMRMLSTYTSSTRVSQITQLTSVYSQQVMSSYKSNSNFNQIKEIKSKLENNQWAMYLKEIYNIEVDNMIKIEKRNNQIQMRNAVRNIPQELEEQFNNNVEFIKVWSLEDTMSLFEPKNTMEQLQDTNEERNFSEMKLGQGLLASYFIQHQI</sequence>
<dbReference type="RefSeq" id="XP_001437750.1">
    <property type="nucleotide sequence ID" value="XM_001437713.2"/>
</dbReference>
<proteinExistence type="predicted"/>
<dbReference type="InterPro" id="IPR001810">
    <property type="entry name" value="F-box_dom"/>
</dbReference>
<feature type="domain" description="F-box" evidence="1">
    <location>
        <begin position="63"/>
        <end position="110"/>
    </location>
</feature>
<dbReference type="HOGENOM" id="CLU_358825_0_0_1"/>
<reference evidence="2 3" key="1">
    <citation type="journal article" date="2006" name="Nature">
        <title>Global trends of whole-genome duplications revealed by the ciliate Paramecium tetraurelia.</title>
        <authorList>
            <consortium name="Genoscope"/>
            <person name="Aury J.-M."/>
            <person name="Jaillon O."/>
            <person name="Duret L."/>
            <person name="Noel B."/>
            <person name="Jubin C."/>
            <person name="Porcel B.M."/>
            <person name="Segurens B."/>
            <person name="Daubin V."/>
            <person name="Anthouard V."/>
            <person name="Aiach N."/>
            <person name="Arnaiz O."/>
            <person name="Billaut A."/>
            <person name="Beisson J."/>
            <person name="Blanc I."/>
            <person name="Bouhouche K."/>
            <person name="Camara F."/>
            <person name="Duharcourt S."/>
            <person name="Guigo R."/>
            <person name="Gogendeau D."/>
            <person name="Katinka M."/>
            <person name="Keller A.-M."/>
            <person name="Kissmehl R."/>
            <person name="Klotz C."/>
            <person name="Koll F."/>
            <person name="Le Moue A."/>
            <person name="Lepere C."/>
            <person name="Malinsky S."/>
            <person name="Nowacki M."/>
            <person name="Nowak J.K."/>
            <person name="Plattner H."/>
            <person name="Poulain J."/>
            <person name="Ruiz F."/>
            <person name="Serrano V."/>
            <person name="Zagulski M."/>
            <person name="Dessen P."/>
            <person name="Betermier M."/>
            <person name="Weissenbach J."/>
            <person name="Scarpelli C."/>
            <person name="Schachter V."/>
            <person name="Sperling L."/>
            <person name="Meyer E."/>
            <person name="Cohen J."/>
            <person name="Wincker P."/>
        </authorList>
    </citation>
    <scope>NUCLEOTIDE SEQUENCE [LARGE SCALE GENOMIC DNA]</scope>
    <source>
        <strain evidence="2 3">Stock d4-2</strain>
    </source>
</reference>
<keyword evidence="3" id="KW-1185">Reference proteome</keyword>